<dbReference type="GeneTree" id="ENSGT00940000153181"/>
<keyword evidence="2" id="KW-1185">Reference proteome</keyword>
<evidence type="ECO:0000313" key="1">
    <source>
        <dbReference type="Ensembl" id="ENSAPEP00000028747.1"/>
    </source>
</evidence>
<protein>
    <submittedName>
        <fullName evidence="1">Ral guanine nucleotide dissociation stimulator</fullName>
    </submittedName>
</protein>
<name>A0A3P8U0D1_AMPPE</name>
<organism evidence="1 2">
    <name type="scientific">Amphiprion percula</name>
    <name type="common">Orange clownfish</name>
    <name type="synonym">Lutjanus percula</name>
    <dbReference type="NCBI Taxonomy" id="161767"/>
    <lineage>
        <taxon>Eukaryota</taxon>
        <taxon>Metazoa</taxon>
        <taxon>Chordata</taxon>
        <taxon>Craniata</taxon>
        <taxon>Vertebrata</taxon>
        <taxon>Euteleostomi</taxon>
        <taxon>Actinopterygii</taxon>
        <taxon>Neopterygii</taxon>
        <taxon>Teleostei</taxon>
        <taxon>Neoteleostei</taxon>
        <taxon>Acanthomorphata</taxon>
        <taxon>Ovalentaria</taxon>
        <taxon>Pomacentridae</taxon>
        <taxon>Amphiprion</taxon>
    </lineage>
</organism>
<dbReference type="Proteomes" id="UP000265080">
    <property type="component" value="Chromosome 5"/>
</dbReference>
<accession>A0A3P8U0D1</accession>
<reference evidence="1 2" key="1">
    <citation type="submission" date="2018-03" db="EMBL/GenBank/DDBJ databases">
        <title>Finding Nemo's genes: A chromosome-scale reference assembly of the genome of the orange clownfish Amphiprion percula.</title>
        <authorList>
            <person name="Lehmann R."/>
        </authorList>
    </citation>
    <scope>NUCLEOTIDE SEQUENCE</scope>
</reference>
<dbReference type="AlphaFoldDB" id="A0A3P8U0D1"/>
<reference evidence="1" key="3">
    <citation type="submission" date="2025-09" db="UniProtKB">
        <authorList>
            <consortium name="Ensembl"/>
        </authorList>
    </citation>
    <scope>IDENTIFICATION</scope>
</reference>
<evidence type="ECO:0000313" key="2">
    <source>
        <dbReference type="Proteomes" id="UP000265080"/>
    </source>
</evidence>
<sequence length="88" mass="9825">MVYFPGMQAEARSVKPGPLLDMFDSSWRVRNIWDGVRLEVAEDRSPVVLNSFTHLDPDLPLVELSLLPLFTHPATACQQKPADESSST</sequence>
<dbReference type="Ensembl" id="ENSAPET00000029507.1">
    <property type="protein sequence ID" value="ENSAPEP00000028747.1"/>
    <property type="gene ID" value="ENSAPEG00000020402.1"/>
</dbReference>
<proteinExistence type="predicted"/>
<reference evidence="1" key="2">
    <citation type="submission" date="2025-08" db="UniProtKB">
        <authorList>
            <consortium name="Ensembl"/>
        </authorList>
    </citation>
    <scope>IDENTIFICATION</scope>
</reference>